<sequence>MLLVSTTQLVIASEALSLLMQVSIIVPMVVSWRRWSQLSPLMRLLSSYVYLSALSVVAARWAEWTHHSNLLYLMAFNAGKIILFTAVYFQVLQLRWLRWLFVGLATVGLLAGVYVGLRQEMGLMMTYFRTLQCGLLAALALAYLEQLSREPPRERLRSNPMFLLSVGQLIYSAGTVVFFSLDFTRASVAQNKIYFGVVAISGLIFNTLLTMAFLRARPDGPETQRPVTGS</sequence>
<accession>A0ABT9B9F3</accession>
<keyword evidence="1" id="KW-0812">Transmembrane</keyword>
<keyword evidence="1" id="KW-0472">Membrane</keyword>
<evidence type="ECO:0000313" key="3">
    <source>
        <dbReference type="Proteomes" id="UP001176429"/>
    </source>
</evidence>
<name>A0ABT9B9F3_9BACT</name>
<feature type="transmembrane region" description="Helical" evidence="1">
    <location>
        <begin position="15"/>
        <end position="32"/>
    </location>
</feature>
<evidence type="ECO:0000256" key="1">
    <source>
        <dbReference type="SAM" id="Phobius"/>
    </source>
</evidence>
<comment type="caution">
    <text evidence="2">The sequence shown here is derived from an EMBL/GenBank/DDBJ whole genome shotgun (WGS) entry which is preliminary data.</text>
</comment>
<feature type="transmembrane region" description="Helical" evidence="1">
    <location>
        <begin position="70"/>
        <end position="89"/>
    </location>
</feature>
<feature type="transmembrane region" description="Helical" evidence="1">
    <location>
        <begin position="123"/>
        <end position="142"/>
    </location>
</feature>
<feature type="transmembrane region" description="Helical" evidence="1">
    <location>
        <begin position="193"/>
        <end position="214"/>
    </location>
</feature>
<feature type="transmembrane region" description="Helical" evidence="1">
    <location>
        <begin position="96"/>
        <end position="117"/>
    </location>
</feature>
<dbReference type="Proteomes" id="UP001176429">
    <property type="component" value="Unassembled WGS sequence"/>
</dbReference>
<keyword evidence="1" id="KW-1133">Transmembrane helix</keyword>
<dbReference type="EMBL" id="JAUQSY010000003">
    <property type="protein sequence ID" value="MDO7874283.1"/>
    <property type="molecule type" value="Genomic_DNA"/>
</dbReference>
<reference evidence="2" key="1">
    <citation type="submission" date="2023-07" db="EMBL/GenBank/DDBJ databases">
        <authorList>
            <person name="Kim M.K."/>
        </authorList>
    </citation>
    <scope>NUCLEOTIDE SEQUENCE</scope>
    <source>
        <strain evidence="2">ASUV-10-1</strain>
    </source>
</reference>
<protein>
    <submittedName>
        <fullName evidence="2">Uncharacterized protein</fullName>
    </submittedName>
</protein>
<proteinExistence type="predicted"/>
<dbReference type="RefSeq" id="WP_305005596.1">
    <property type="nucleotide sequence ID" value="NZ_JAUQSY010000003.1"/>
</dbReference>
<evidence type="ECO:0000313" key="2">
    <source>
        <dbReference type="EMBL" id="MDO7874283.1"/>
    </source>
</evidence>
<gene>
    <name evidence="2" type="ORF">Q5H93_06025</name>
</gene>
<feature type="transmembrane region" description="Helical" evidence="1">
    <location>
        <begin position="162"/>
        <end position="181"/>
    </location>
</feature>
<keyword evidence="3" id="KW-1185">Reference proteome</keyword>
<organism evidence="2 3">
    <name type="scientific">Hymenobacter aranciens</name>
    <dbReference type="NCBI Taxonomy" id="3063996"/>
    <lineage>
        <taxon>Bacteria</taxon>
        <taxon>Pseudomonadati</taxon>
        <taxon>Bacteroidota</taxon>
        <taxon>Cytophagia</taxon>
        <taxon>Cytophagales</taxon>
        <taxon>Hymenobacteraceae</taxon>
        <taxon>Hymenobacter</taxon>
    </lineage>
</organism>